<dbReference type="Proteomes" id="UP000800082">
    <property type="component" value="Unassembled WGS sequence"/>
</dbReference>
<evidence type="ECO:0000313" key="1">
    <source>
        <dbReference type="EMBL" id="KAF1931295.1"/>
    </source>
</evidence>
<dbReference type="AlphaFoldDB" id="A0A6A5RSC7"/>
<sequence length="52" mass="5802">MGQIPSNSEHIVSSLEKPKRMLQSQNRCCKAKTDAAGDHKVAALIFHMHLRS</sequence>
<keyword evidence="2" id="KW-1185">Reference proteome</keyword>
<organism evidence="1 2">
    <name type="scientific">Didymella exigua CBS 183.55</name>
    <dbReference type="NCBI Taxonomy" id="1150837"/>
    <lineage>
        <taxon>Eukaryota</taxon>
        <taxon>Fungi</taxon>
        <taxon>Dikarya</taxon>
        <taxon>Ascomycota</taxon>
        <taxon>Pezizomycotina</taxon>
        <taxon>Dothideomycetes</taxon>
        <taxon>Pleosporomycetidae</taxon>
        <taxon>Pleosporales</taxon>
        <taxon>Pleosporineae</taxon>
        <taxon>Didymellaceae</taxon>
        <taxon>Didymella</taxon>
    </lineage>
</organism>
<evidence type="ECO:0000313" key="2">
    <source>
        <dbReference type="Proteomes" id="UP000800082"/>
    </source>
</evidence>
<accession>A0A6A5RSC7</accession>
<proteinExistence type="predicted"/>
<dbReference type="EMBL" id="ML978961">
    <property type="protein sequence ID" value="KAF1931295.1"/>
    <property type="molecule type" value="Genomic_DNA"/>
</dbReference>
<protein>
    <submittedName>
        <fullName evidence="1">Uncharacterized protein</fullName>
    </submittedName>
</protein>
<dbReference type="GeneID" id="54349300"/>
<gene>
    <name evidence="1" type="ORF">M421DRAFT_417941</name>
</gene>
<name>A0A6A5RSC7_9PLEO</name>
<reference evidence="1" key="1">
    <citation type="journal article" date="2020" name="Stud. Mycol.">
        <title>101 Dothideomycetes genomes: a test case for predicting lifestyles and emergence of pathogens.</title>
        <authorList>
            <person name="Haridas S."/>
            <person name="Albert R."/>
            <person name="Binder M."/>
            <person name="Bloem J."/>
            <person name="Labutti K."/>
            <person name="Salamov A."/>
            <person name="Andreopoulos B."/>
            <person name="Baker S."/>
            <person name="Barry K."/>
            <person name="Bills G."/>
            <person name="Bluhm B."/>
            <person name="Cannon C."/>
            <person name="Castanera R."/>
            <person name="Culley D."/>
            <person name="Daum C."/>
            <person name="Ezra D."/>
            <person name="Gonzalez J."/>
            <person name="Henrissat B."/>
            <person name="Kuo A."/>
            <person name="Liang C."/>
            <person name="Lipzen A."/>
            <person name="Lutzoni F."/>
            <person name="Magnuson J."/>
            <person name="Mondo S."/>
            <person name="Nolan M."/>
            <person name="Ohm R."/>
            <person name="Pangilinan J."/>
            <person name="Park H.-J."/>
            <person name="Ramirez L."/>
            <person name="Alfaro M."/>
            <person name="Sun H."/>
            <person name="Tritt A."/>
            <person name="Yoshinaga Y."/>
            <person name="Zwiers L.-H."/>
            <person name="Turgeon B."/>
            <person name="Goodwin S."/>
            <person name="Spatafora J."/>
            <person name="Crous P."/>
            <person name="Grigoriev I."/>
        </authorList>
    </citation>
    <scope>NUCLEOTIDE SEQUENCE</scope>
    <source>
        <strain evidence="1">CBS 183.55</strain>
    </source>
</reference>
<dbReference type="RefSeq" id="XP_033451543.1">
    <property type="nucleotide sequence ID" value="XM_033591632.1"/>
</dbReference>